<dbReference type="SUPFAM" id="SSF56235">
    <property type="entry name" value="N-terminal nucleophile aminohydrolases (Ntn hydrolases)"/>
    <property type="match status" value="1"/>
</dbReference>
<dbReference type="GO" id="GO:0004066">
    <property type="term" value="F:asparagine synthase (glutamine-hydrolyzing) activity"/>
    <property type="evidence" value="ECO:0007669"/>
    <property type="project" value="InterPro"/>
</dbReference>
<feature type="domain" description="Asparagine synthetase" evidence="4">
    <location>
        <begin position="414"/>
        <end position="442"/>
    </location>
</feature>
<reference evidence="7" key="3">
    <citation type="submission" date="2025-04" db="UniProtKB">
        <authorList>
            <consortium name="RefSeq"/>
        </authorList>
    </citation>
    <scope>IDENTIFICATION</scope>
    <source>
        <strain evidence="7">CBS 781.70</strain>
    </source>
</reference>
<dbReference type="InterPro" id="IPR051857">
    <property type="entry name" value="Asn_synthetase_domain"/>
</dbReference>
<dbReference type="SUPFAM" id="SSF52402">
    <property type="entry name" value="Adenine nucleotide alpha hydrolases-like"/>
    <property type="match status" value="1"/>
</dbReference>
<dbReference type="InterPro" id="IPR014729">
    <property type="entry name" value="Rossmann-like_a/b/a_fold"/>
</dbReference>
<dbReference type="OrthoDB" id="10252281at2759"/>
<keyword evidence="2" id="KW-0061">Asparagine biosynthesis</keyword>
<dbReference type="Proteomes" id="UP000504638">
    <property type="component" value="Unplaced"/>
</dbReference>
<dbReference type="CDD" id="cd01991">
    <property type="entry name" value="Asn_synthase_B_C"/>
    <property type="match status" value="1"/>
</dbReference>
<dbReference type="Gene3D" id="3.60.20.10">
    <property type="entry name" value="Glutamine Phosphoribosylpyrophosphate, subunit 1, domain 1"/>
    <property type="match status" value="1"/>
</dbReference>
<gene>
    <name evidence="5 7" type="ORF">P152DRAFT_427205</name>
</gene>
<evidence type="ECO:0000256" key="2">
    <source>
        <dbReference type="ARBA" id="ARBA00022888"/>
    </source>
</evidence>
<feature type="domain" description="Asparagine synthetase" evidence="4">
    <location>
        <begin position="448"/>
        <end position="496"/>
    </location>
</feature>
<keyword evidence="3" id="KW-0315">Glutamine amidotransferase</keyword>
<dbReference type="InterPro" id="IPR029055">
    <property type="entry name" value="Ntn_hydrolases_N"/>
</dbReference>
<dbReference type="PANTHER" id="PTHR45937:SF1">
    <property type="entry name" value="ASPARAGINE SYNTHETASE DOMAIN-CONTAINING PROTEIN 1"/>
    <property type="match status" value="1"/>
</dbReference>
<protein>
    <recommendedName>
        <fullName evidence="4">Asparagine synthetase domain-containing protein</fullName>
    </recommendedName>
</protein>
<organism evidence="5">
    <name type="scientific">Eremomyces bilateralis CBS 781.70</name>
    <dbReference type="NCBI Taxonomy" id="1392243"/>
    <lineage>
        <taxon>Eukaryota</taxon>
        <taxon>Fungi</taxon>
        <taxon>Dikarya</taxon>
        <taxon>Ascomycota</taxon>
        <taxon>Pezizomycotina</taxon>
        <taxon>Dothideomycetes</taxon>
        <taxon>Dothideomycetes incertae sedis</taxon>
        <taxon>Eremomycetales</taxon>
        <taxon>Eremomycetaceae</taxon>
        <taxon>Eremomyces</taxon>
    </lineage>
</organism>
<dbReference type="Pfam" id="PF00733">
    <property type="entry name" value="Asn_synthase"/>
    <property type="match status" value="2"/>
</dbReference>
<dbReference type="InterPro" id="IPR001962">
    <property type="entry name" value="Asn_synthase"/>
</dbReference>
<dbReference type="Gene3D" id="3.40.50.620">
    <property type="entry name" value="HUPs"/>
    <property type="match status" value="1"/>
</dbReference>
<dbReference type="AlphaFoldDB" id="A0A6G1GH25"/>
<evidence type="ECO:0000313" key="6">
    <source>
        <dbReference type="Proteomes" id="UP000504638"/>
    </source>
</evidence>
<evidence type="ECO:0000256" key="3">
    <source>
        <dbReference type="ARBA" id="ARBA00022962"/>
    </source>
</evidence>
<evidence type="ECO:0000313" key="5">
    <source>
        <dbReference type="EMBL" id="KAF1817407.1"/>
    </source>
</evidence>
<evidence type="ECO:0000259" key="4">
    <source>
        <dbReference type="Pfam" id="PF00733"/>
    </source>
</evidence>
<keyword evidence="1" id="KW-0028">Amino-acid biosynthesis</keyword>
<name>A0A6G1GH25_9PEZI</name>
<reference evidence="5 7" key="1">
    <citation type="submission" date="2020-01" db="EMBL/GenBank/DDBJ databases">
        <authorList>
            <consortium name="DOE Joint Genome Institute"/>
            <person name="Haridas S."/>
            <person name="Albert R."/>
            <person name="Binder M."/>
            <person name="Bloem J."/>
            <person name="Labutti K."/>
            <person name="Salamov A."/>
            <person name="Andreopoulos B."/>
            <person name="Baker S.E."/>
            <person name="Barry K."/>
            <person name="Bills G."/>
            <person name="Bluhm B.H."/>
            <person name="Cannon C."/>
            <person name="Castanera R."/>
            <person name="Culley D.E."/>
            <person name="Daum C."/>
            <person name="Ezra D."/>
            <person name="Gonzalez J.B."/>
            <person name="Henrissat B."/>
            <person name="Kuo A."/>
            <person name="Liang C."/>
            <person name="Lipzen A."/>
            <person name="Lutzoni F."/>
            <person name="Magnuson J."/>
            <person name="Mondo S."/>
            <person name="Nolan M."/>
            <person name="Ohm R."/>
            <person name="Pangilinan J."/>
            <person name="Park H.-J."/>
            <person name="Ramirez L."/>
            <person name="Alfaro M."/>
            <person name="Sun H."/>
            <person name="Tritt A."/>
            <person name="Yoshinaga Y."/>
            <person name="Zwiers L.-H."/>
            <person name="Turgeon B.G."/>
            <person name="Goodwin S.B."/>
            <person name="Spatafora J.W."/>
            <person name="Crous P.W."/>
            <person name="Grigoriev I.V."/>
        </authorList>
    </citation>
    <scope>NUCLEOTIDE SEQUENCE</scope>
    <source>
        <strain evidence="5 7">CBS 781.70</strain>
    </source>
</reference>
<accession>A0A6G1GH25</accession>
<dbReference type="GO" id="GO:0006529">
    <property type="term" value="P:asparagine biosynthetic process"/>
    <property type="evidence" value="ECO:0007669"/>
    <property type="project" value="UniProtKB-KW"/>
</dbReference>
<dbReference type="RefSeq" id="XP_033539038.1">
    <property type="nucleotide sequence ID" value="XM_033677292.1"/>
</dbReference>
<evidence type="ECO:0000313" key="7">
    <source>
        <dbReference type="RefSeq" id="XP_033539038.1"/>
    </source>
</evidence>
<reference evidence="7" key="2">
    <citation type="submission" date="2020-04" db="EMBL/GenBank/DDBJ databases">
        <authorList>
            <consortium name="NCBI Genome Project"/>
        </authorList>
    </citation>
    <scope>NUCLEOTIDE SEQUENCE</scope>
    <source>
        <strain evidence="7">CBS 781.70</strain>
    </source>
</reference>
<dbReference type="PANTHER" id="PTHR45937">
    <property type="entry name" value="ASPARAGINE SYNTHETASE DOMAIN-CONTAINING PROTEIN 1"/>
    <property type="match status" value="1"/>
</dbReference>
<keyword evidence="6" id="KW-1185">Reference proteome</keyword>
<sequence>MCGIWCSISTEQFKKPTETLRSRLCQRGPDASHHVEIQLARDHALMPTLHLSFYATVLSLRGAYVVPQPLHDEVSDSVLCWNGEAWLFDGASIPGSDTDFIFAQCLKACAKDAENGNSTEAILTTLSLIRGPFAFLFYDGRAKKLWFGRDCLGRRSLLHSSHGNQLILSNIGDQPSPVLWIEIEADGVYMADFTLCSNTTGIFSSSAVNFFTTRIPFQPPSRIAETGPSPLSPPSAPVEALQNHLSKSLYLRLSSIPKVLELPRNPIFKPSRLAVLFSGGLDCTVLARMSNDILEANEPIDLLNVAFENPRLVKNLSAAAGPQRSVFDLCPDRLTARSSARELQEACPSREWRLVEIDIPFSEFKAHRGTIVSLMSPHNTEMDLSIAAALHFAARGCGTIALPSGEQMEYTTTSRVLLSGLGADELFGGYQRHATAFTRHGYRGLIDELDLDFNRLGKRNLGRDDRVTSHWSREVRYPFLDEDLVNWALAARVDEKCGFGQQVADMAELADEERWKGIEPGKKGLRLLAWNLGLRGVAMEKKRAIQFGARTAKMEGSKTKGTHVISPTD</sequence>
<proteinExistence type="predicted"/>
<evidence type="ECO:0000256" key="1">
    <source>
        <dbReference type="ARBA" id="ARBA00022605"/>
    </source>
</evidence>
<dbReference type="GeneID" id="54417862"/>
<dbReference type="EMBL" id="ML975149">
    <property type="protein sequence ID" value="KAF1817407.1"/>
    <property type="molecule type" value="Genomic_DNA"/>
</dbReference>